<gene>
    <name evidence="2" type="ORF">NLJ89_g9606</name>
</gene>
<dbReference type="Proteomes" id="UP001148786">
    <property type="component" value="Unassembled WGS sequence"/>
</dbReference>
<dbReference type="EMBL" id="JANKHO010001532">
    <property type="protein sequence ID" value="KAJ3500855.1"/>
    <property type="molecule type" value="Genomic_DNA"/>
</dbReference>
<dbReference type="InterPro" id="IPR052766">
    <property type="entry name" value="S41A_metabolite_peptidase"/>
</dbReference>
<protein>
    <submittedName>
        <fullName evidence="2">Uncharacterized protein</fullName>
    </submittedName>
</protein>
<reference evidence="2" key="1">
    <citation type="submission" date="2022-07" db="EMBL/GenBank/DDBJ databases">
        <title>Genome Sequence of Agrocybe chaxingu.</title>
        <authorList>
            <person name="Buettner E."/>
        </authorList>
    </citation>
    <scope>NUCLEOTIDE SEQUENCE</scope>
    <source>
        <strain evidence="2">MP-N11</strain>
    </source>
</reference>
<keyword evidence="3" id="KW-1185">Reference proteome</keyword>
<evidence type="ECO:0000313" key="2">
    <source>
        <dbReference type="EMBL" id="KAJ3500855.1"/>
    </source>
</evidence>
<proteinExistence type="predicted"/>
<evidence type="ECO:0000313" key="3">
    <source>
        <dbReference type="Proteomes" id="UP001148786"/>
    </source>
</evidence>
<dbReference type="PANTHER" id="PTHR37049:SF4">
    <property type="entry name" value="RHODANESE DOMAIN-CONTAINING PROTEIN"/>
    <property type="match status" value="1"/>
</dbReference>
<sequence>MSPPHTLLWFVAASIVVASANVAPRAPDACAVIGGKKWVSPREVRACYRSFRVVEEEKANIIDVISKMAAFHTSTNYQIKAPEPFASEVHEDLLGSLQRIRNQKYASDYELHIDFSRTLKRLNDGHIAWVNNCYDSLFVNYLPTPLSLITDAKGVQNVHIAYEAFDVASAEFPDQIDFWQNALPGKLKGNLKSLSGAKILLINGRPPFDAVHANALITGSYQSYATRQNS</sequence>
<organism evidence="2 3">
    <name type="scientific">Agrocybe chaxingu</name>
    <dbReference type="NCBI Taxonomy" id="84603"/>
    <lineage>
        <taxon>Eukaryota</taxon>
        <taxon>Fungi</taxon>
        <taxon>Dikarya</taxon>
        <taxon>Basidiomycota</taxon>
        <taxon>Agaricomycotina</taxon>
        <taxon>Agaricomycetes</taxon>
        <taxon>Agaricomycetidae</taxon>
        <taxon>Agaricales</taxon>
        <taxon>Agaricineae</taxon>
        <taxon>Strophariaceae</taxon>
        <taxon>Agrocybe</taxon>
    </lineage>
</organism>
<name>A0A9W8K099_9AGAR</name>
<dbReference type="PANTHER" id="PTHR37049">
    <property type="entry name" value="PEPTIDASE S41 FAMILY PROTEIN"/>
    <property type="match status" value="1"/>
</dbReference>
<dbReference type="OrthoDB" id="3009080at2759"/>
<feature type="signal peptide" evidence="1">
    <location>
        <begin position="1"/>
        <end position="19"/>
    </location>
</feature>
<dbReference type="AlphaFoldDB" id="A0A9W8K099"/>
<keyword evidence="1" id="KW-0732">Signal</keyword>
<comment type="caution">
    <text evidence="2">The sequence shown here is derived from an EMBL/GenBank/DDBJ whole genome shotgun (WGS) entry which is preliminary data.</text>
</comment>
<accession>A0A9W8K099</accession>
<evidence type="ECO:0000256" key="1">
    <source>
        <dbReference type="SAM" id="SignalP"/>
    </source>
</evidence>
<feature type="chain" id="PRO_5040908379" evidence="1">
    <location>
        <begin position="20"/>
        <end position="230"/>
    </location>
</feature>